<feature type="transmembrane region" description="Helical" evidence="1">
    <location>
        <begin position="7"/>
        <end position="29"/>
    </location>
</feature>
<protein>
    <submittedName>
        <fullName evidence="2">Uncharacterized protein</fullName>
    </submittedName>
</protein>
<feature type="transmembrane region" description="Helical" evidence="1">
    <location>
        <begin position="104"/>
        <end position="121"/>
    </location>
</feature>
<sequence length="140" mass="14833">MQVPESVVYALVLGFVVLSPLIGFGRAKWLAVLSLLNIGEYRVLVASDPFTLVVAVTALLGALLLLAEMTAQRRLSGALWMVGGLLVALAAARQSETAALIVHARPWVVISTLVAAAVLALRARRARLIAHDPSEGLRGM</sequence>
<reference evidence="2" key="1">
    <citation type="submission" date="2022-10" db="EMBL/GenBank/DDBJ databases">
        <title>The complete genomes of actinobacterial strains from the NBC collection.</title>
        <authorList>
            <person name="Joergensen T.S."/>
            <person name="Alvarez Arevalo M."/>
            <person name="Sterndorff E.B."/>
            <person name="Faurdal D."/>
            <person name="Vuksanovic O."/>
            <person name="Mourched A.-S."/>
            <person name="Charusanti P."/>
            <person name="Shaw S."/>
            <person name="Blin K."/>
            <person name="Weber T."/>
        </authorList>
    </citation>
    <scope>NUCLEOTIDE SEQUENCE</scope>
    <source>
        <strain evidence="2">NBC_00008</strain>
    </source>
</reference>
<feature type="transmembrane region" description="Helical" evidence="1">
    <location>
        <begin position="74"/>
        <end position="92"/>
    </location>
</feature>
<name>A0AAU2VKG2_9ACTN</name>
<evidence type="ECO:0000256" key="1">
    <source>
        <dbReference type="SAM" id="Phobius"/>
    </source>
</evidence>
<feature type="transmembrane region" description="Helical" evidence="1">
    <location>
        <begin position="49"/>
        <end position="67"/>
    </location>
</feature>
<proteinExistence type="predicted"/>
<keyword evidence="1" id="KW-0812">Transmembrane</keyword>
<organism evidence="2">
    <name type="scientific">Streptomyces sp. NBC_00008</name>
    <dbReference type="NCBI Taxonomy" id="2903610"/>
    <lineage>
        <taxon>Bacteria</taxon>
        <taxon>Bacillati</taxon>
        <taxon>Actinomycetota</taxon>
        <taxon>Actinomycetes</taxon>
        <taxon>Kitasatosporales</taxon>
        <taxon>Streptomycetaceae</taxon>
        <taxon>Streptomyces</taxon>
    </lineage>
</organism>
<dbReference type="AlphaFoldDB" id="A0AAU2VKG2"/>
<evidence type="ECO:0000313" key="2">
    <source>
        <dbReference type="EMBL" id="WTW67613.1"/>
    </source>
</evidence>
<dbReference type="EMBL" id="CP108313">
    <property type="protein sequence ID" value="WTW67613.1"/>
    <property type="molecule type" value="Genomic_DNA"/>
</dbReference>
<keyword evidence="1" id="KW-1133">Transmembrane helix</keyword>
<accession>A0AAU2VKG2</accession>
<gene>
    <name evidence="2" type="ORF">OG398_04630</name>
</gene>
<keyword evidence="1" id="KW-0472">Membrane</keyword>